<gene>
    <name evidence="2" type="ORF">F8B43_5651</name>
</gene>
<name>A0A833MU85_9HYPH</name>
<evidence type="ECO:0000256" key="1">
    <source>
        <dbReference type="SAM" id="SignalP"/>
    </source>
</evidence>
<dbReference type="AlphaFoldDB" id="A0A833MU85"/>
<dbReference type="EMBL" id="WEKV01000025">
    <property type="protein sequence ID" value="KAB7781902.1"/>
    <property type="molecule type" value="Genomic_DNA"/>
</dbReference>
<feature type="signal peptide" evidence="1">
    <location>
        <begin position="1"/>
        <end position="23"/>
    </location>
</feature>
<proteinExistence type="predicted"/>
<evidence type="ECO:0000313" key="2">
    <source>
        <dbReference type="EMBL" id="KAB7781902.1"/>
    </source>
</evidence>
<keyword evidence="1" id="KW-0732">Signal</keyword>
<feature type="chain" id="PRO_5032552061" evidence="1">
    <location>
        <begin position="24"/>
        <end position="89"/>
    </location>
</feature>
<sequence length="89" mass="8841">MLRYATIAAALTVGTGLFSAAMAQSLVVPGGQPAATAPGGTSGLAGPANIEAAIRGGKVVRARPWLGLAASPETTGSVRQLSTDLRPNR</sequence>
<reference evidence="2 3" key="1">
    <citation type="submission" date="2019-10" db="EMBL/GenBank/DDBJ databases">
        <title>Draft Genome Sequence of the Caffeine Degrading Methylotroph Methylorubrum populi PINKEL.</title>
        <authorList>
            <person name="Dawson S.C."/>
            <person name="Zhang X."/>
            <person name="Wright M.E."/>
            <person name="Sharma G."/>
            <person name="Langner J.T."/>
            <person name="Ditty J.L."/>
            <person name="Subuyuj G.A."/>
        </authorList>
    </citation>
    <scope>NUCLEOTIDE SEQUENCE [LARGE SCALE GENOMIC DNA]</scope>
    <source>
        <strain evidence="2 3">Pinkel</strain>
    </source>
</reference>
<evidence type="ECO:0000313" key="3">
    <source>
        <dbReference type="Proteomes" id="UP000469949"/>
    </source>
</evidence>
<comment type="caution">
    <text evidence="2">The sequence shown here is derived from an EMBL/GenBank/DDBJ whole genome shotgun (WGS) entry which is preliminary data.</text>
</comment>
<protein>
    <submittedName>
        <fullName evidence="2">Uncharacterized protein</fullName>
    </submittedName>
</protein>
<accession>A0A833MU85</accession>
<dbReference type="Proteomes" id="UP000469949">
    <property type="component" value="Unassembled WGS sequence"/>
</dbReference>
<organism evidence="2 3">
    <name type="scientific">Methylorubrum populi</name>
    <dbReference type="NCBI Taxonomy" id="223967"/>
    <lineage>
        <taxon>Bacteria</taxon>
        <taxon>Pseudomonadati</taxon>
        <taxon>Pseudomonadota</taxon>
        <taxon>Alphaproteobacteria</taxon>
        <taxon>Hyphomicrobiales</taxon>
        <taxon>Methylobacteriaceae</taxon>
        <taxon>Methylorubrum</taxon>
    </lineage>
</organism>